<dbReference type="InterPro" id="IPR029060">
    <property type="entry name" value="PIN-like_dom_sf"/>
</dbReference>
<evidence type="ECO:0000256" key="6">
    <source>
        <dbReference type="RuleBase" id="RU910737"/>
    </source>
</evidence>
<gene>
    <name evidence="9" type="primary">EXO1</name>
</gene>
<dbReference type="GeneTree" id="ENSGT00510000047676"/>
<dbReference type="GO" id="GO:0006310">
    <property type="term" value="P:DNA recombination"/>
    <property type="evidence" value="ECO:0007669"/>
    <property type="project" value="TreeGrafter"/>
</dbReference>
<keyword evidence="10" id="KW-1185">Reference proteome</keyword>
<evidence type="ECO:0000259" key="7">
    <source>
        <dbReference type="SMART" id="SM00484"/>
    </source>
</evidence>
<name>A0A286XDG7_CAVPO</name>
<keyword evidence="2" id="KW-0255">Endonuclease</keyword>
<evidence type="ECO:0000313" key="10">
    <source>
        <dbReference type="Proteomes" id="UP000005447"/>
    </source>
</evidence>
<keyword evidence="5 6" id="KW-0539">Nucleus</keyword>
<dbReference type="GO" id="GO:0035312">
    <property type="term" value="F:5'-3' DNA exonuclease activity"/>
    <property type="evidence" value="ECO:0007669"/>
    <property type="project" value="UniProtKB-UniRule"/>
</dbReference>
<evidence type="ECO:0000259" key="8">
    <source>
        <dbReference type="SMART" id="SM00485"/>
    </source>
</evidence>
<dbReference type="EMBL" id="AAKN02019070">
    <property type="status" value="NOT_ANNOTATED_CDS"/>
    <property type="molecule type" value="Genomic_DNA"/>
</dbReference>
<keyword evidence="6" id="KW-0378">Hydrolase</keyword>
<dbReference type="InterPro" id="IPR006084">
    <property type="entry name" value="XPG/Rad2"/>
</dbReference>
<protein>
    <recommendedName>
        <fullName evidence="6">Exonuclease 1</fullName>
        <ecNumber evidence="6">3.1.-.-</ecNumber>
    </recommendedName>
</protein>
<dbReference type="GO" id="GO:0046872">
    <property type="term" value="F:metal ion binding"/>
    <property type="evidence" value="ECO:0007669"/>
    <property type="project" value="UniProtKB-UniRule"/>
</dbReference>
<dbReference type="GO" id="GO:0005634">
    <property type="term" value="C:nucleus"/>
    <property type="evidence" value="ECO:0007669"/>
    <property type="project" value="UniProtKB-SubCell"/>
</dbReference>
<reference evidence="9" key="2">
    <citation type="submission" date="2025-08" db="UniProtKB">
        <authorList>
            <consortium name="Ensembl"/>
        </authorList>
    </citation>
    <scope>IDENTIFICATION</scope>
    <source>
        <strain evidence="9">2N</strain>
    </source>
</reference>
<dbReference type="Proteomes" id="UP000005447">
    <property type="component" value="Unassembled WGS sequence"/>
</dbReference>
<dbReference type="Ensembl" id="ENSCPOT00000033930.1">
    <property type="protein sequence ID" value="ENSCPOP00000023459.1"/>
    <property type="gene ID" value="ENSCPOG00000000363.4"/>
</dbReference>
<dbReference type="PRINTS" id="PR00853">
    <property type="entry name" value="XPGRADSUPER"/>
</dbReference>
<keyword evidence="6" id="KW-0460">Magnesium</keyword>
<feature type="domain" description="XPG-I" evidence="7">
    <location>
        <begin position="98"/>
        <end position="168"/>
    </location>
</feature>
<dbReference type="SMART" id="SM00485">
    <property type="entry name" value="XPGN"/>
    <property type="match status" value="1"/>
</dbReference>
<comment type="function">
    <text evidence="6">5'-&gt;3' double-stranded DNA exonuclease which may also possess a cryptic 3'-&gt;5' double-stranded DNA exonuclease activity. Functions in DNA mismatch repair.</text>
</comment>
<comment type="similarity">
    <text evidence="6">Belongs to the XPG/RAD2 endonuclease family. EXO1 subfamily.</text>
</comment>
<dbReference type="Gene3D" id="1.10.150.20">
    <property type="entry name" value="5' to 3' exonuclease, C-terminal subdomain"/>
    <property type="match status" value="1"/>
</dbReference>
<evidence type="ECO:0000256" key="2">
    <source>
        <dbReference type="ARBA" id="ARBA00022759"/>
    </source>
</evidence>
<reference evidence="10" key="1">
    <citation type="journal article" date="2011" name="Nature">
        <title>A high-resolution map of human evolutionary constraint using 29 mammals.</title>
        <authorList>
            <person name="Lindblad-Toh K."/>
            <person name="Garber M."/>
            <person name="Zuk O."/>
            <person name="Lin M.F."/>
            <person name="Parker B.J."/>
            <person name="Washietl S."/>
            <person name="Kheradpour P."/>
            <person name="Ernst J."/>
            <person name="Jordan G."/>
            <person name="Mauceli E."/>
            <person name="Ward L.D."/>
            <person name="Lowe C.B."/>
            <person name="Holloway A.K."/>
            <person name="Clamp M."/>
            <person name="Gnerre S."/>
            <person name="Alfoldi J."/>
            <person name="Beal K."/>
            <person name="Chang J."/>
            <person name="Clawson H."/>
            <person name="Cuff J."/>
            <person name="Di Palma F."/>
            <person name="Fitzgerald S."/>
            <person name="Flicek P."/>
            <person name="Guttman M."/>
            <person name="Hubisz M.J."/>
            <person name="Jaffe D.B."/>
            <person name="Jungreis I."/>
            <person name="Kent W.J."/>
            <person name="Kostka D."/>
            <person name="Lara M."/>
            <person name="Martins A.L."/>
            <person name="Massingham T."/>
            <person name="Moltke I."/>
            <person name="Raney B.J."/>
            <person name="Rasmussen M.D."/>
            <person name="Robinson J."/>
            <person name="Stark A."/>
            <person name="Vilella A.J."/>
            <person name="Wen J."/>
            <person name="Xie X."/>
            <person name="Zody M.C."/>
            <person name="Baldwin J."/>
            <person name="Bloom T."/>
            <person name="Chin C.W."/>
            <person name="Heiman D."/>
            <person name="Nicol R."/>
            <person name="Nusbaum C."/>
            <person name="Young S."/>
            <person name="Wilkinson J."/>
            <person name="Worley K.C."/>
            <person name="Kovar C.L."/>
            <person name="Muzny D.M."/>
            <person name="Gibbs R.A."/>
            <person name="Cree A."/>
            <person name="Dihn H.H."/>
            <person name="Fowler G."/>
            <person name="Jhangiani S."/>
            <person name="Joshi V."/>
            <person name="Lee S."/>
            <person name="Lewis L.R."/>
            <person name="Nazareth L.V."/>
            <person name="Okwuonu G."/>
            <person name="Santibanez J."/>
            <person name="Warren W.C."/>
            <person name="Mardis E.R."/>
            <person name="Weinstock G.M."/>
            <person name="Wilson R.K."/>
            <person name="Delehaunty K."/>
            <person name="Dooling D."/>
            <person name="Fronik C."/>
            <person name="Fulton L."/>
            <person name="Fulton B."/>
            <person name="Graves T."/>
            <person name="Minx P."/>
            <person name="Sodergren E."/>
            <person name="Birney E."/>
            <person name="Margulies E.H."/>
            <person name="Herrero J."/>
            <person name="Green E.D."/>
            <person name="Haussler D."/>
            <person name="Siepel A."/>
            <person name="Goldman N."/>
            <person name="Pollard K.S."/>
            <person name="Pedersen J.S."/>
            <person name="Lander E.S."/>
            <person name="Kellis M."/>
        </authorList>
    </citation>
    <scope>NUCLEOTIDE SEQUENCE [LARGE SCALE GENOMIC DNA]</scope>
    <source>
        <strain evidence="10">2N</strain>
    </source>
</reference>
<dbReference type="Pfam" id="PF00752">
    <property type="entry name" value="XPG_N"/>
    <property type="match status" value="1"/>
</dbReference>
<dbReference type="Bgee" id="ENSCPOG00000000363">
    <property type="expression patterns" value="Expressed in zone of skin and 3 other cell types or tissues"/>
</dbReference>
<reference evidence="9" key="3">
    <citation type="submission" date="2025-09" db="UniProtKB">
        <authorList>
            <consortium name="Ensembl"/>
        </authorList>
    </citation>
    <scope>IDENTIFICATION</scope>
    <source>
        <strain evidence="9">2N</strain>
    </source>
</reference>
<dbReference type="CDD" id="cd09857">
    <property type="entry name" value="PIN_EXO1"/>
    <property type="match status" value="1"/>
</dbReference>
<proteinExistence type="inferred from homology"/>
<accession>A0A286XDG7</accession>
<dbReference type="Gene3D" id="3.40.50.1010">
    <property type="entry name" value="5'-nuclease"/>
    <property type="match status" value="2"/>
</dbReference>
<evidence type="ECO:0000256" key="1">
    <source>
        <dbReference type="ARBA" id="ARBA00004123"/>
    </source>
</evidence>
<dbReference type="PROSITE" id="PS00842">
    <property type="entry name" value="XPG_2"/>
    <property type="match status" value="1"/>
</dbReference>
<dbReference type="SUPFAM" id="SSF88723">
    <property type="entry name" value="PIN domain-like"/>
    <property type="match status" value="1"/>
</dbReference>
<keyword evidence="6" id="KW-0228">DNA excision</keyword>
<evidence type="ECO:0000313" key="9">
    <source>
        <dbReference type="Ensembl" id="ENSCPOP00000023459.1"/>
    </source>
</evidence>
<keyword evidence="6" id="KW-0269">Exonuclease</keyword>
<dbReference type="GO" id="GO:0003677">
    <property type="term" value="F:DNA binding"/>
    <property type="evidence" value="ECO:0007669"/>
    <property type="project" value="UniProtKB-UniRule"/>
</dbReference>
<keyword evidence="6" id="KW-0540">Nuclease</keyword>
<dbReference type="FunFam" id="3.40.50.1010:FF:000096">
    <property type="entry name" value="Exonuclease 1"/>
    <property type="match status" value="1"/>
</dbReference>
<comment type="cofactor">
    <cofactor evidence="6">
        <name>Mg(2+)</name>
        <dbReference type="ChEBI" id="CHEBI:18420"/>
    </cofactor>
    <text evidence="6">Binds 2 magnesium ions per subunit. They probably participate in the reaction catalyzed by the enzyme. May bind an additional third magnesium ion after substrate binding.</text>
</comment>
<dbReference type="GO" id="GO:0006298">
    <property type="term" value="P:mismatch repair"/>
    <property type="evidence" value="ECO:0007669"/>
    <property type="project" value="TreeGrafter"/>
</dbReference>
<dbReference type="InterPro" id="IPR019974">
    <property type="entry name" value="XPG_CS"/>
</dbReference>
<keyword evidence="6" id="KW-0267">Excision nuclease</keyword>
<feature type="domain" description="XPG N-terminal" evidence="8">
    <location>
        <begin position="1"/>
        <end position="79"/>
    </location>
</feature>
<sequence>MGIQGLLLFIKEASEPIHVRKYKGQVVAVDTYCWLHKGAIACAEKLAKGEPTDKRRQSNLLKGKQLLREGKVSEARECFTRCVNITHAMAHKVIKAARALGVDCLVAPYEADAQLAYLNKAGIVQAIITEDSDLLAFGCKKVILKMDQFGNGLEIDQTRLGMCRQLGDVFTEEKFRYMCILSGCDYLSSLR</sequence>
<dbReference type="InterPro" id="IPR006085">
    <property type="entry name" value="XPG_DNA_repair_N"/>
</dbReference>
<keyword evidence="6" id="KW-0479">Metal-binding</keyword>
<dbReference type="InterPro" id="IPR006086">
    <property type="entry name" value="XPG-I_dom"/>
</dbReference>
<keyword evidence="6" id="KW-0238">DNA-binding</keyword>
<dbReference type="EC" id="3.1.-.-" evidence="6"/>
<organism evidence="9 10">
    <name type="scientific">Cavia porcellus</name>
    <name type="common">Guinea pig</name>
    <dbReference type="NCBI Taxonomy" id="10141"/>
    <lineage>
        <taxon>Eukaryota</taxon>
        <taxon>Metazoa</taxon>
        <taxon>Chordata</taxon>
        <taxon>Craniata</taxon>
        <taxon>Vertebrata</taxon>
        <taxon>Euteleostomi</taxon>
        <taxon>Mammalia</taxon>
        <taxon>Eutheria</taxon>
        <taxon>Euarchontoglires</taxon>
        <taxon>Glires</taxon>
        <taxon>Rodentia</taxon>
        <taxon>Hystricomorpha</taxon>
        <taxon>Caviidae</taxon>
        <taxon>Cavia</taxon>
    </lineage>
</organism>
<dbReference type="SMART" id="SM00484">
    <property type="entry name" value="XPGI"/>
    <property type="match status" value="1"/>
</dbReference>
<dbReference type="PANTHER" id="PTHR11081">
    <property type="entry name" value="FLAP ENDONUCLEASE FAMILY MEMBER"/>
    <property type="match status" value="1"/>
</dbReference>
<dbReference type="GO" id="GO:0017108">
    <property type="term" value="F:5'-flap endonuclease activity"/>
    <property type="evidence" value="ECO:0007669"/>
    <property type="project" value="TreeGrafter"/>
</dbReference>
<dbReference type="AlphaFoldDB" id="A0A286XDG7"/>
<keyword evidence="3 6" id="KW-0227">DNA damage</keyword>
<dbReference type="PANTHER" id="PTHR11081:SF8">
    <property type="entry name" value="EXONUCLEASE 1"/>
    <property type="match status" value="1"/>
</dbReference>
<dbReference type="VEuPathDB" id="HostDB:ENSCPOG00000000363"/>
<evidence type="ECO:0000256" key="5">
    <source>
        <dbReference type="ARBA" id="ARBA00023242"/>
    </source>
</evidence>
<dbReference type="InterPro" id="IPR044752">
    <property type="entry name" value="PIN-like_EXO1"/>
</dbReference>
<evidence type="ECO:0000256" key="4">
    <source>
        <dbReference type="ARBA" id="ARBA00023204"/>
    </source>
</evidence>
<dbReference type="Pfam" id="PF00867">
    <property type="entry name" value="XPG_I"/>
    <property type="match status" value="1"/>
</dbReference>
<keyword evidence="4 6" id="KW-0234">DNA repair</keyword>
<comment type="subcellular location">
    <subcellularLocation>
        <location evidence="1 6">Nucleus</location>
    </subcellularLocation>
</comment>
<evidence type="ECO:0000256" key="3">
    <source>
        <dbReference type="ARBA" id="ARBA00022763"/>
    </source>
</evidence>